<feature type="compositionally biased region" description="Polar residues" evidence="7">
    <location>
        <begin position="326"/>
        <end position="344"/>
    </location>
</feature>
<dbReference type="InterPro" id="IPR037103">
    <property type="entry name" value="Tubulin/FtsZ-like_C"/>
</dbReference>
<keyword evidence="2 4" id="KW-0547">Nucleotide-binding</keyword>
<sequence length="390" mass="41327">MLNIQEASLNVGAKIKVIGVGGGGSNMIEHLIQTGTHEGISLAVANTDAQAISTSSAPVRIQLGARLTKGLGAGMRPQVGKDAALESYEELKQFLEDTDVVFISAGLGGGTGTGAAPVIAKAAKEVGALTVSIVTKPFRWEGGKRAKLAEEGYRELKAESDSIVVIPNEKLLTIIDKNLGLKDSFRIVDDVLVCAVNGMSGVILSHGANDINVDFADVRTAMSHKGMALMGIGESTGADAAKEAVKMAIESPLFDNMSIHGAKGVLVHFYISPEYPLGSISDAMDIVNENVDEDADVIFGTTTDANVERDKVRITIIATGFDRTPTESTPAQTQTQSNNDSTLKLVNPKDMSQRINQQETLSAARKKVSGGEFTNDEVLDIPAFLRRQMD</sequence>
<feature type="binding site" evidence="4">
    <location>
        <position position="189"/>
    </location>
    <ligand>
        <name>GTP</name>
        <dbReference type="ChEBI" id="CHEBI:37565"/>
    </ligand>
</feature>
<dbReference type="InterPro" id="IPR018316">
    <property type="entry name" value="Tubulin/FtsZ_2-layer-sand-dom"/>
</dbReference>
<dbReference type="InterPro" id="IPR024757">
    <property type="entry name" value="FtsZ_C"/>
</dbReference>
<protein>
    <recommendedName>
        <fullName evidence="4 5">Cell division protein FtsZ</fullName>
    </recommendedName>
</protein>
<feature type="domain" description="Tubulin/FtsZ 2-layer sandwich" evidence="9">
    <location>
        <begin position="211"/>
        <end position="330"/>
    </location>
</feature>
<dbReference type="InterPro" id="IPR020805">
    <property type="entry name" value="Cell_div_FtsZ_CS"/>
</dbReference>
<evidence type="ECO:0000259" key="8">
    <source>
        <dbReference type="SMART" id="SM00864"/>
    </source>
</evidence>
<organism evidence="10 11">
    <name type="scientific">Helicobacter turcicus</name>
    <dbReference type="NCBI Taxonomy" id="2867412"/>
    <lineage>
        <taxon>Bacteria</taxon>
        <taxon>Pseudomonadati</taxon>
        <taxon>Campylobacterota</taxon>
        <taxon>Epsilonproteobacteria</taxon>
        <taxon>Campylobacterales</taxon>
        <taxon>Helicobacteraceae</taxon>
        <taxon>Helicobacter</taxon>
    </lineage>
</organism>
<feature type="binding site" evidence="4">
    <location>
        <position position="141"/>
    </location>
    <ligand>
        <name>GTP</name>
        <dbReference type="ChEBI" id="CHEBI:37565"/>
    </ligand>
</feature>
<dbReference type="RefSeq" id="WP_221532023.1">
    <property type="nucleotide sequence ID" value="NZ_JAIGYP010000005.1"/>
</dbReference>
<evidence type="ECO:0000313" key="10">
    <source>
        <dbReference type="EMBL" id="MBX7490773.1"/>
    </source>
</evidence>
<comment type="similarity">
    <text evidence="1 4 6">Belongs to the FtsZ family.</text>
</comment>
<dbReference type="InterPro" id="IPR036525">
    <property type="entry name" value="Tubulin/FtsZ_GTPase_sf"/>
</dbReference>
<name>A0ABS7JMZ2_9HELI</name>
<evidence type="ECO:0000256" key="2">
    <source>
        <dbReference type="ARBA" id="ARBA00022741"/>
    </source>
</evidence>
<dbReference type="EMBL" id="JAIGYQ010000005">
    <property type="protein sequence ID" value="MBX7490773.1"/>
    <property type="molecule type" value="Genomic_DNA"/>
</dbReference>
<feature type="binding site" evidence="4">
    <location>
        <begin position="22"/>
        <end position="26"/>
    </location>
    <ligand>
        <name>GTP</name>
        <dbReference type="ChEBI" id="CHEBI:37565"/>
    </ligand>
</feature>
<dbReference type="InterPro" id="IPR045061">
    <property type="entry name" value="FtsZ/CetZ"/>
</dbReference>
<dbReference type="PROSITE" id="PS01135">
    <property type="entry name" value="FTSZ_2"/>
    <property type="match status" value="1"/>
</dbReference>
<keyword evidence="11" id="KW-1185">Reference proteome</keyword>
<dbReference type="NCBIfam" id="TIGR00065">
    <property type="entry name" value="ftsZ"/>
    <property type="match status" value="1"/>
</dbReference>
<feature type="domain" description="Tubulin/FtsZ GTPase" evidence="8">
    <location>
        <begin position="14"/>
        <end position="207"/>
    </location>
</feature>
<evidence type="ECO:0000256" key="7">
    <source>
        <dbReference type="SAM" id="MobiDB-lite"/>
    </source>
</evidence>
<accession>A0ABS7JMZ2</accession>
<evidence type="ECO:0000313" key="11">
    <source>
        <dbReference type="Proteomes" id="UP000700059"/>
    </source>
</evidence>
<dbReference type="InterPro" id="IPR003008">
    <property type="entry name" value="Tubulin_FtsZ_GTPase"/>
</dbReference>
<evidence type="ECO:0000256" key="4">
    <source>
        <dbReference type="HAMAP-Rule" id="MF_00909"/>
    </source>
</evidence>
<comment type="function">
    <text evidence="4 6">Essential cell division protein that forms a contractile ring structure (Z ring) at the future cell division site. The regulation of the ring assembly controls the timing and the location of cell division. One of the functions of the FtsZ ring is to recruit other cell division proteins to the septum to produce a new cell wall between the dividing cells. Binds GTP and shows GTPase activity.</text>
</comment>
<reference evidence="10 11" key="1">
    <citation type="submission" date="2021-08" db="EMBL/GenBank/DDBJ databases">
        <title>Helicobacter spp. isolated from feces of Anatolian Ground Squirrel (Spermophilus xanthoprymnus) in Turkey.</title>
        <authorList>
            <person name="Aydin F."/>
            <person name="Abay S."/>
            <person name="Kayman T."/>
            <person name="Karakaya E."/>
            <person name="Saticioglu I.B."/>
        </authorList>
    </citation>
    <scope>NUCLEOTIDE SEQUENCE [LARGE SCALE GENOMIC DNA]</scope>
    <source>
        <strain evidence="10 11">Faydin-H70</strain>
    </source>
</reference>
<comment type="subunit">
    <text evidence="4">Homodimer. Polymerizes to form a dynamic ring structure in a strictly GTP-dependent manner. Interacts directly with several other division proteins.</text>
</comment>
<dbReference type="SMART" id="SM00865">
    <property type="entry name" value="Tubulin_C"/>
    <property type="match status" value="1"/>
</dbReference>
<evidence type="ECO:0000259" key="9">
    <source>
        <dbReference type="SMART" id="SM00865"/>
    </source>
</evidence>
<feature type="region of interest" description="Disordered" evidence="7">
    <location>
        <begin position="323"/>
        <end position="344"/>
    </location>
</feature>
<dbReference type="Gene3D" id="3.40.50.1440">
    <property type="entry name" value="Tubulin/FtsZ, GTPase domain"/>
    <property type="match status" value="1"/>
</dbReference>
<dbReference type="CDD" id="cd02201">
    <property type="entry name" value="FtsZ_type1"/>
    <property type="match status" value="1"/>
</dbReference>
<evidence type="ECO:0000256" key="6">
    <source>
        <dbReference type="RuleBase" id="RU000631"/>
    </source>
</evidence>
<keyword evidence="3 4" id="KW-0342">GTP-binding</keyword>
<proteinExistence type="inferred from homology"/>
<keyword evidence="4 6" id="KW-0132">Cell division</keyword>
<keyword evidence="4 6" id="KW-0131">Cell cycle</keyword>
<dbReference type="Pfam" id="PF00091">
    <property type="entry name" value="Tubulin"/>
    <property type="match status" value="1"/>
</dbReference>
<comment type="subcellular location">
    <subcellularLocation>
        <location evidence="4">Cytoplasm</location>
    </subcellularLocation>
    <text evidence="4">Assembles at midcell at the inner surface of the cytoplasmic membrane.</text>
</comment>
<dbReference type="GO" id="GO:0051301">
    <property type="term" value="P:cell division"/>
    <property type="evidence" value="ECO:0007669"/>
    <property type="project" value="UniProtKB-KW"/>
</dbReference>
<feature type="binding site" evidence="4">
    <location>
        <begin position="110"/>
        <end position="112"/>
    </location>
    <ligand>
        <name>GTP</name>
        <dbReference type="ChEBI" id="CHEBI:37565"/>
    </ligand>
</feature>
<keyword evidence="4" id="KW-0963">Cytoplasm</keyword>
<dbReference type="HAMAP" id="MF_00909">
    <property type="entry name" value="FtsZ"/>
    <property type="match status" value="1"/>
</dbReference>
<feature type="binding site" evidence="4">
    <location>
        <position position="145"/>
    </location>
    <ligand>
        <name>GTP</name>
        <dbReference type="ChEBI" id="CHEBI:37565"/>
    </ligand>
</feature>
<dbReference type="PANTHER" id="PTHR30314:SF3">
    <property type="entry name" value="MITOCHONDRIAL DIVISION PROTEIN FSZA"/>
    <property type="match status" value="1"/>
</dbReference>
<evidence type="ECO:0000256" key="1">
    <source>
        <dbReference type="ARBA" id="ARBA00009690"/>
    </source>
</evidence>
<dbReference type="SUPFAM" id="SSF52490">
    <property type="entry name" value="Tubulin nucleotide-binding domain-like"/>
    <property type="match status" value="1"/>
</dbReference>
<dbReference type="Proteomes" id="UP000700059">
    <property type="component" value="Unassembled WGS sequence"/>
</dbReference>
<evidence type="ECO:0000256" key="3">
    <source>
        <dbReference type="ARBA" id="ARBA00023134"/>
    </source>
</evidence>
<dbReference type="SUPFAM" id="SSF55307">
    <property type="entry name" value="Tubulin C-terminal domain-like"/>
    <property type="match status" value="1"/>
</dbReference>
<dbReference type="InterPro" id="IPR000158">
    <property type="entry name" value="Cell_div_FtsZ"/>
</dbReference>
<dbReference type="PRINTS" id="PR00423">
    <property type="entry name" value="CELLDVISFTSZ"/>
</dbReference>
<dbReference type="PANTHER" id="PTHR30314">
    <property type="entry name" value="CELL DIVISION PROTEIN FTSZ-RELATED"/>
    <property type="match status" value="1"/>
</dbReference>
<evidence type="ECO:0000256" key="5">
    <source>
        <dbReference type="NCBIfam" id="TIGR00065"/>
    </source>
</evidence>
<dbReference type="InterPro" id="IPR008280">
    <property type="entry name" value="Tub_FtsZ_C"/>
</dbReference>
<gene>
    <name evidence="4 10" type="primary">ftsZ</name>
    <name evidence="10" type="ORF">K4G57_04750</name>
</gene>
<comment type="caution">
    <text evidence="10">The sequence shown here is derived from an EMBL/GenBank/DDBJ whole genome shotgun (WGS) entry which is preliminary data.</text>
</comment>
<dbReference type="SMART" id="SM00864">
    <property type="entry name" value="Tubulin"/>
    <property type="match status" value="1"/>
</dbReference>
<dbReference type="Gene3D" id="3.30.1330.20">
    <property type="entry name" value="Tubulin/FtsZ, C-terminal domain"/>
    <property type="match status" value="1"/>
</dbReference>
<dbReference type="Pfam" id="PF12327">
    <property type="entry name" value="FtsZ_C"/>
    <property type="match status" value="1"/>
</dbReference>
<keyword evidence="4 6" id="KW-0717">Septation</keyword>